<name>A0A212EPQ4_DANPL</name>
<dbReference type="PANTHER" id="PTHR47272:SF1">
    <property type="entry name" value="PIGGYBAC TRANSPOSABLE ELEMENT-DERIVED PROTEIN 3-LIKE"/>
    <property type="match status" value="1"/>
</dbReference>
<dbReference type="KEGG" id="dpl:KGM_214011"/>
<protein>
    <recommendedName>
        <fullName evidence="2">PiggyBac transposable element-derived protein domain-containing protein</fullName>
    </recommendedName>
</protein>
<sequence>MAARRSSSVLTKQTLLTRGGRILALVPAENAPSDDSERSDVEEEFRVRTPLSSFSSPAPSIHSSLERLNIVDDDEHYNSDNVPLTPIFQTVYSSPSLEPNCNKVPVLSDIPSLPTTPLTPVNPPNPKTRSRRRQPTVPVLKRPRLMKKFTLNYQWKKAVFRHRAIIEEDSNYTDVPDISAMDYFYKFFSPDILTDIVEQTNSYSIGNTGRSLGLTEDELRDFLAIHIIMGVVNMPAYTDFWSLRYRYNLVADLMTLKRYQQIRRNLHFVDNNIQDSDRYYKVRPFVQKVRQNCLAQENERKFSIDEMMIPYKGTKAGKRRQYMKDKPNKWGFKNYVRAGVSGMVYDFLLYGGEDTFRFYTFSDKEASIGFGGRIVIALCQSIKFKPAFVFCDNFFSCPELFYILREEYGIFGLGTIRNNRLRGAEKVLPSEKEMKKKPRGSYSQVVCNKNRLSVVRWNDNKPVTLISSYVGVEPVEKMKRYCKETKSKIDVDCPQIVKEYNKHMGGVDLADMLISLYKTPFKSRRWYIGIFVQILDICINNAWLLYRRDQAQSSKQYIPLKDFRYEIYEGLKKFGRADKNDKARKGVPSANPVESLRYDAIGHFMIMTTQGRCKLCQKLTTVLCMKCKVRLCFVTGKNPRNCQLDYHVKA</sequence>
<keyword evidence="4" id="KW-1185">Reference proteome</keyword>
<dbReference type="Pfam" id="PF13843">
    <property type="entry name" value="DDE_Tnp_1_7"/>
    <property type="match status" value="1"/>
</dbReference>
<evidence type="ECO:0000313" key="4">
    <source>
        <dbReference type="Proteomes" id="UP000007151"/>
    </source>
</evidence>
<evidence type="ECO:0000259" key="2">
    <source>
        <dbReference type="Pfam" id="PF13843"/>
    </source>
</evidence>
<dbReference type="InterPro" id="IPR029526">
    <property type="entry name" value="PGBD"/>
</dbReference>
<accession>A0A212EPQ4</accession>
<proteinExistence type="predicted"/>
<gene>
    <name evidence="3" type="ORF">KGM_214011</name>
</gene>
<dbReference type="AlphaFoldDB" id="A0A212EPQ4"/>
<evidence type="ECO:0000313" key="3">
    <source>
        <dbReference type="EMBL" id="OWR43447.1"/>
    </source>
</evidence>
<organism evidence="3 4">
    <name type="scientific">Danaus plexippus plexippus</name>
    <dbReference type="NCBI Taxonomy" id="278856"/>
    <lineage>
        <taxon>Eukaryota</taxon>
        <taxon>Metazoa</taxon>
        <taxon>Ecdysozoa</taxon>
        <taxon>Arthropoda</taxon>
        <taxon>Hexapoda</taxon>
        <taxon>Insecta</taxon>
        <taxon>Pterygota</taxon>
        <taxon>Neoptera</taxon>
        <taxon>Endopterygota</taxon>
        <taxon>Lepidoptera</taxon>
        <taxon>Glossata</taxon>
        <taxon>Ditrysia</taxon>
        <taxon>Papilionoidea</taxon>
        <taxon>Nymphalidae</taxon>
        <taxon>Danainae</taxon>
        <taxon>Danaini</taxon>
        <taxon>Danaina</taxon>
        <taxon>Danaus</taxon>
        <taxon>Danaus</taxon>
    </lineage>
</organism>
<dbReference type="EMBL" id="AGBW02013432">
    <property type="protein sequence ID" value="OWR43447.1"/>
    <property type="molecule type" value="Genomic_DNA"/>
</dbReference>
<evidence type="ECO:0000256" key="1">
    <source>
        <dbReference type="SAM" id="MobiDB-lite"/>
    </source>
</evidence>
<feature type="domain" description="PiggyBac transposable element-derived protein" evidence="2">
    <location>
        <begin position="179"/>
        <end position="543"/>
    </location>
</feature>
<dbReference type="Proteomes" id="UP000007151">
    <property type="component" value="Unassembled WGS sequence"/>
</dbReference>
<comment type="caution">
    <text evidence="3">The sequence shown here is derived from an EMBL/GenBank/DDBJ whole genome shotgun (WGS) entry which is preliminary data.</text>
</comment>
<reference evidence="3 4" key="1">
    <citation type="journal article" date="2011" name="Cell">
        <title>The monarch butterfly genome yields insights into long-distance migration.</title>
        <authorList>
            <person name="Zhan S."/>
            <person name="Merlin C."/>
            <person name="Boore J.L."/>
            <person name="Reppert S.M."/>
        </authorList>
    </citation>
    <scope>NUCLEOTIDE SEQUENCE [LARGE SCALE GENOMIC DNA]</scope>
    <source>
        <strain evidence="3">F-2</strain>
    </source>
</reference>
<dbReference type="PANTHER" id="PTHR47272">
    <property type="entry name" value="DDE_TNP_1_7 DOMAIN-CONTAINING PROTEIN"/>
    <property type="match status" value="1"/>
</dbReference>
<dbReference type="eggNOG" id="ENOG502QZSZ">
    <property type="taxonomic scope" value="Eukaryota"/>
</dbReference>
<feature type="region of interest" description="Disordered" evidence="1">
    <location>
        <begin position="115"/>
        <end position="136"/>
    </location>
</feature>
<dbReference type="InParanoid" id="A0A212EPQ4"/>